<dbReference type="Pfam" id="PF01408">
    <property type="entry name" value="GFO_IDH_MocA"/>
    <property type="match status" value="1"/>
</dbReference>
<dbReference type="InterPro" id="IPR000683">
    <property type="entry name" value="Gfo/Idh/MocA-like_OxRdtase_N"/>
</dbReference>
<evidence type="ECO:0000313" key="6">
    <source>
        <dbReference type="Proteomes" id="UP001501710"/>
    </source>
</evidence>
<dbReference type="InterPro" id="IPR055170">
    <property type="entry name" value="GFO_IDH_MocA-like_dom"/>
</dbReference>
<comment type="similarity">
    <text evidence="1">Belongs to the Gfo/Idh/MocA family.</text>
</comment>
<sequence>MKPPIRLGVIGCADIALRRMLPAFAAAPEIDLVAVASRTPAKASSTAAHFDCRAVTGYKELLNQPEIEAVYIPLPAALHSEWIETALTAGKHVLAEKPLTTDPRQTKQLLNLARNQGLTLMENVMFIHHPQHTKVQQLVTEGAIGELRAFHSAFTIPPPADGDIRYNPDLGGGALLDIGYYPLRAALHFLGPELEVVAAHLTTRRDHRVETSGAALLRAPEGVTAQITFGMENAYVSRYELWGSKGRISVDRAFTLPADFTPAIELNQGTLTDRITLEAADQVTATVSAFVAEIRAATPPADTISRQAALLDELRRRSS</sequence>
<protein>
    <submittedName>
        <fullName evidence="5">Gfo/Idh/MocA family oxidoreductase</fullName>
    </submittedName>
</protein>
<name>A0ABP8BW81_9ACTN</name>
<dbReference type="SUPFAM" id="SSF51735">
    <property type="entry name" value="NAD(P)-binding Rossmann-fold domains"/>
    <property type="match status" value="1"/>
</dbReference>
<dbReference type="Gene3D" id="3.40.50.720">
    <property type="entry name" value="NAD(P)-binding Rossmann-like Domain"/>
    <property type="match status" value="1"/>
</dbReference>
<feature type="domain" description="Gfo/Idh/MocA-like oxidoreductase N-terminal" evidence="3">
    <location>
        <begin position="5"/>
        <end position="123"/>
    </location>
</feature>
<dbReference type="EMBL" id="BAABAS010000004">
    <property type="protein sequence ID" value="GAA4227733.1"/>
    <property type="molecule type" value="Genomic_DNA"/>
</dbReference>
<dbReference type="Gene3D" id="3.30.360.10">
    <property type="entry name" value="Dihydrodipicolinate Reductase, domain 2"/>
    <property type="match status" value="1"/>
</dbReference>
<dbReference type="Proteomes" id="UP001501710">
    <property type="component" value="Unassembled WGS sequence"/>
</dbReference>
<dbReference type="SUPFAM" id="SSF55347">
    <property type="entry name" value="Glyceraldehyde-3-phosphate dehydrogenase-like, C-terminal domain"/>
    <property type="match status" value="1"/>
</dbReference>
<proteinExistence type="inferred from homology"/>
<gene>
    <name evidence="5" type="ORF">GCM10022254_16150</name>
</gene>
<dbReference type="PANTHER" id="PTHR22604">
    <property type="entry name" value="OXIDOREDUCTASES"/>
    <property type="match status" value="1"/>
</dbReference>
<evidence type="ECO:0000259" key="3">
    <source>
        <dbReference type="Pfam" id="PF01408"/>
    </source>
</evidence>
<organism evidence="5 6">
    <name type="scientific">Actinomadura meridiana</name>
    <dbReference type="NCBI Taxonomy" id="559626"/>
    <lineage>
        <taxon>Bacteria</taxon>
        <taxon>Bacillati</taxon>
        <taxon>Actinomycetota</taxon>
        <taxon>Actinomycetes</taxon>
        <taxon>Streptosporangiales</taxon>
        <taxon>Thermomonosporaceae</taxon>
        <taxon>Actinomadura</taxon>
    </lineage>
</organism>
<dbReference type="RefSeq" id="WP_344892166.1">
    <property type="nucleotide sequence ID" value="NZ_BAABAS010000004.1"/>
</dbReference>
<reference evidence="6" key="1">
    <citation type="journal article" date="2019" name="Int. J. Syst. Evol. Microbiol.">
        <title>The Global Catalogue of Microorganisms (GCM) 10K type strain sequencing project: providing services to taxonomists for standard genome sequencing and annotation.</title>
        <authorList>
            <consortium name="The Broad Institute Genomics Platform"/>
            <consortium name="The Broad Institute Genome Sequencing Center for Infectious Disease"/>
            <person name="Wu L."/>
            <person name="Ma J."/>
        </authorList>
    </citation>
    <scope>NUCLEOTIDE SEQUENCE [LARGE SCALE GENOMIC DNA]</scope>
    <source>
        <strain evidence="6">JCM 17440</strain>
    </source>
</reference>
<dbReference type="PANTHER" id="PTHR22604:SF105">
    <property type="entry name" value="TRANS-1,2-DIHYDROBENZENE-1,2-DIOL DEHYDROGENASE"/>
    <property type="match status" value="1"/>
</dbReference>
<evidence type="ECO:0000256" key="2">
    <source>
        <dbReference type="ARBA" id="ARBA00023002"/>
    </source>
</evidence>
<feature type="domain" description="GFO/IDH/MocA-like oxidoreductase" evidence="4">
    <location>
        <begin position="133"/>
        <end position="248"/>
    </location>
</feature>
<evidence type="ECO:0000259" key="4">
    <source>
        <dbReference type="Pfam" id="PF22725"/>
    </source>
</evidence>
<comment type="caution">
    <text evidence="5">The sequence shown here is derived from an EMBL/GenBank/DDBJ whole genome shotgun (WGS) entry which is preliminary data.</text>
</comment>
<evidence type="ECO:0000313" key="5">
    <source>
        <dbReference type="EMBL" id="GAA4227733.1"/>
    </source>
</evidence>
<evidence type="ECO:0000256" key="1">
    <source>
        <dbReference type="ARBA" id="ARBA00010928"/>
    </source>
</evidence>
<dbReference type="InterPro" id="IPR050984">
    <property type="entry name" value="Gfo/Idh/MocA_domain"/>
</dbReference>
<dbReference type="Pfam" id="PF22725">
    <property type="entry name" value="GFO_IDH_MocA_C3"/>
    <property type="match status" value="1"/>
</dbReference>
<accession>A0ABP8BW81</accession>
<keyword evidence="6" id="KW-1185">Reference proteome</keyword>
<keyword evidence="2" id="KW-0560">Oxidoreductase</keyword>
<dbReference type="InterPro" id="IPR036291">
    <property type="entry name" value="NAD(P)-bd_dom_sf"/>
</dbReference>